<protein>
    <submittedName>
        <fullName evidence="3">Extracellular solute-binding protein</fullName>
    </submittedName>
</protein>
<dbReference type="AlphaFoldDB" id="A0A8J8MCX7"/>
<gene>
    <name evidence="3" type="ORF">HYG85_17355</name>
</gene>
<organism evidence="3 4">
    <name type="scientific">Vallitalea guaymasensis</name>
    <dbReference type="NCBI Taxonomy" id="1185412"/>
    <lineage>
        <taxon>Bacteria</taxon>
        <taxon>Bacillati</taxon>
        <taxon>Bacillota</taxon>
        <taxon>Clostridia</taxon>
        <taxon>Lachnospirales</taxon>
        <taxon>Vallitaleaceae</taxon>
        <taxon>Vallitalea</taxon>
    </lineage>
</organism>
<keyword evidence="1" id="KW-0406">Ion transport</keyword>
<keyword evidence="1" id="KW-0408">Iron</keyword>
<dbReference type="Pfam" id="PF13343">
    <property type="entry name" value="SBP_bac_6"/>
    <property type="match status" value="1"/>
</dbReference>
<reference evidence="3 4" key="1">
    <citation type="submission" date="2020-07" db="EMBL/GenBank/DDBJ databases">
        <title>Vallitalea guaymasensis genome.</title>
        <authorList>
            <person name="Postec A."/>
        </authorList>
    </citation>
    <scope>NUCLEOTIDE SEQUENCE [LARGE SCALE GENOMIC DNA]</scope>
    <source>
        <strain evidence="3 4">Ra1766G1</strain>
    </source>
</reference>
<evidence type="ECO:0000256" key="1">
    <source>
        <dbReference type="ARBA" id="ARBA00022496"/>
    </source>
</evidence>
<dbReference type="PANTHER" id="PTHR30006">
    <property type="entry name" value="THIAMINE-BINDING PERIPLASMIC PROTEIN-RELATED"/>
    <property type="match status" value="1"/>
</dbReference>
<dbReference type="Proteomes" id="UP000677305">
    <property type="component" value="Chromosome"/>
</dbReference>
<evidence type="ECO:0000313" key="3">
    <source>
        <dbReference type="EMBL" id="QUH30582.1"/>
    </source>
</evidence>
<dbReference type="EMBL" id="CP058561">
    <property type="protein sequence ID" value="QUH30582.1"/>
    <property type="molecule type" value="Genomic_DNA"/>
</dbReference>
<accession>A0A8J8MCX7</accession>
<evidence type="ECO:0000313" key="4">
    <source>
        <dbReference type="Proteomes" id="UP000677305"/>
    </source>
</evidence>
<keyword evidence="4" id="KW-1185">Reference proteome</keyword>
<sequence length="201" mass="22083">MLSTYEALTEPKWAGKVLVRSSSNIYNQSLLASFIALNGEEADAEWAKGLVANMARTPEGNDRDQMKAVVAGEGDVAIVNTYYVGKLLNSSDEYEVEVGKKIGVYFPNQETTGTHINISGGALTKHGKNSESAIKLLEFLTGEEAQDDYANANYEYPVNPKVEPSDLLKSFGDFDIQEIDLSLLGEYNDEAVKIFNKVGWQ</sequence>
<dbReference type="GO" id="GO:0030288">
    <property type="term" value="C:outer membrane-bounded periplasmic space"/>
    <property type="evidence" value="ECO:0007669"/>
    <property type="project" value="TreeGrafter"/>
</dbReference>
<keyword evidence="2" id="KW-0732">Signal</keyword>
<dbReference type="RefSeq" id="WP_212690733.1">
    <property type="nucleotide sequence ID" value="NZ_CP058561.1"/>
</dbReference>
<dbReference type="PANTHER" id="PTHR30006:SF15">
    <property type="entry name" value="IRON-UTILIZATION PERIPLASMIC PROTEIN"/>
    <property type="match status" value="1"/>
</dbReference>
<keyword evidence="1" id="KW-0813">Transport</keyword>
<keyword evidence="1" id="KW-0410">Iron transport</keyword>
<dbReference type="SUPFAM" id="SSF53850">
    <property type="entry name" value="Periplasmic binding protein-like II"/>
    <property type="match status" value="1"/>
</dbReference>
<name>A0A8J8MCX7_9FIRM</name>
<dbReference type="KEGG" id="vgu:HYG85_17355"/>
<proteinExistence type="predicted"/>
<dbReference type="GO" id="GO:0006826">
    <property type="term" value="P:iron ion transport"/>
    <property type="evidence" value="ECO:0007669"/>
    <property type="project" value="UniProtKB-KW"/>
</dbReference>
<dbReference type="Gene3D" id="3.40.190.10">
    <property type="entry name" value="Periplasmic binding protein-like II"/>
    <property type="match status" value="2"/>
</dbReference>
<evidence type="ECO:0000256" key="2">
    <source>
        <dbReference type="ARBA" id="ARBA00022729"/>
    </source>
</evidence>